<feature type="transmembrane region" description="Helical" evidence="2">
    <location>
        <begin position="138"/>
        <end position="158"/>
    </location>
</feature>
<reference evidence="3 4" key="1">
    <citation type="journal article" date="2016" name="Int. J. Syst. Evol. Microbiol.">
        <title>Agromyces aureus sp. nov., isolated from the rhizosphere of Salix caprea L. grown in a heavy-metal-contaminated soil.</title>
        <authorList>
            <person name="Corretto E."/>
            <person name="Antonielli L."/>
            <person name="Sessitsch A."/>
            <person name="Compant S."/>
            <person name="Gorfer M."/>
            <person name="Kuffner M."/>
            <person name="Brader G."/>
        </authorList>
    </citation>
    <scope>NUCLEOTIDE SEQUENCE [LARGE SCALE GENOMIC DNA]</scope>
    <source>
        <strain evidence="3 4">AR33</strain>
    </source>
</reference>
<evidence type="ECO:0000256" key="1">
    <source>
        <dbReference type="SAM" id="MobiDB-lite"/>
    </source>
</evidence>
<sequence>MTITRAPRPQRRIHDVVQAAQGGRRVAIGALVAATVLIGGHFVEAVTLHDRFPAGAGPWPAWVAFAAVFALVAVTAVRVDGRIPDWVLVIVMVGLCSAAALDIQATWGQLGAHAHPTVAPACGALLMVVAAQRPVTGPIVAASVIAVAQFAAALTESATAGFEMFTGFGSAGATILPVVLATVAVRGFRRIVDHELALARARKTAITGPLVDEGEVEAIARLDRDAEQVLDQVAWGEHLDAATSARAEEIGSALRRRLIEGRNETWLKYAVEQSDYLSKFVTVNDEGAHATQLDHDQRDGLLVGLWLLRGHARQAERVPFEINVTVLEHAQKTVSIRIDVAGIQVRDVDQTAWDSFRLVGPVKTTADDAGFEMRIGEPAEAGAGARAAHRADHHRAGQHPVDAHRADQHRGELHRGELHRPDLHGADRAPHPHRGEHVGEHTR</sequence>
<feature type="compositionally biased region" description="Basic residues" evidence="1">
    <location>
        <begin position="387"/>
        <end position="397"/>
    </location>
</feature>
<name>A0A191WEL2_9MICO</name>
<accession>A0A191WEL2</accession>
<feature type="transmembrane region" description="Helical" evidence="2">
    <location>
        <begin position="26"/>
        <end position="47"/>
    </location>
</feature>
<evidence type="ECO:0000313" key="3">
    <source>
        <dbReference type="EMBL" id="ANJ26619.1"/>
    </source>
</evidence>
<evidence type="ECO:0000313" key="4">
    <source>
        <dbReference type="Proteomes" id="UP000078437"/>
    </source>
</evidence>
<keyword evidence="4" id="KW-1185">Reference proteome</keyword>
<proteinExistence type="predicted"/>
<organism evidence="3 4">
    <name type="scientific">Agromyces aureus</name>
    <dbReference type="NCBI Taxonomy" id="453304"/>
    <lineage>
        <taxon>Bacteria</taxon>
        <taxon>Bacillati</taxon>
        <taxon>Actinomycetota</taxon>
        <taxon>Actinomycetes</taxon>
        <taxon>Micrococcales</taxon>
        <taxon>Microbacteriaceae</taxon>
        <taxon>Agromyces</taxon>
    </lineage>
</organism>
<keyword evidence="2" id="KW-0812">Transmembrane</keyword>
<protein>
    <submittedName>
        <fullName evidence="3">Uncharacterized protein</fullName>
    </submittedName>
</protein>
<dbReference type="KEGG" id="agy:ATC03_07730"/>
<dbReference type="STRING" id="453304.ATC03_07730"/>
<feature type="region of interest" description="Disordered" evidence="1">
    <location>
        <begin position="380"/>
        <end position="443"/>
    </location>
</feature>
<evidence type="ECO:0000256" key="2">
    <source>
        <dbReference type="SAM" id="Phobius"/>
    </source>
</evidence>
<feature type="transmembrane region" description="Helical" evidence="2">
    <location>
        <begin position="59"/>
        <end position="79"/>
    </location>
</feature>
<dbReference type="EMBL" id="CP013979">
    <property type="protein sequence ID" value="ANJ26619.1"/>
    <property type="molecule type" value="Genomic_DNA"/>
</dbReference>
<dbReference type="OrthoDB" id="5124978at2"/>
<keyword evidence="2" id="KW-0472">Membrane</keyword>
<feature type="compositionally biased region" description="Basic and acidic residues" evidence="1">
    <location>
        <begin position="401"/>
        <end position="443"/>
    </location>
</feature>
<keyword evidence="2" id="KW-1133">Transmembrane helix</keyword>
<feature type="transmembrane region" description="Helical" evidence="2">
    <location>
        <begin position="86"/>
        <end position="107"/>
    </location>
</feature>
<gene>
    <name evidence="3" type="ORF">ATC03_07730</name>
</gene>
<dbReference type="AlphaFoldDB" id="A0A191WEL2"/>
<feature type="transmembrane region" description="Helical" evidence="2">
    <location>
        <begin position="164"/>
        <end position="185"/>
    </location>
</feature>
<dbReference type="Proteomes" id="UP000078437">
    <property type="component" value="Chromosome"/>
</dbReference>
<dbReference type="RefSeq" id="WP_067875203.1">
    <property type="nucleotide sequence ID" value="NZ_CP013979.1"/>
</dbReference>
<reference evidence="4" key="2">
    <citation type="submission" date="2016-01" db="EMBL/GenBank/DDBJ databases">
        <title>Complete genome sequence of Agromyces aureus AR33T and comparison with related organisms.</title>
        <authorList>
            <person name="Corretto E."/>
            <person name="Antonielli L."/>
            <person name="Sessitsch A."/>
            <person name="Brader G."/>
        </authorList>
    </citation>
    <scope>NUCLEOTIDE SEQUENCE [LARGE SCALE GENOMIC DNA]</scope>
    <source>
        <strain evidence="4">AR33</strain>
    </source>
</reference>